<keyword evidence="10" id="KW-1185">Reference proteome</keyword>
<dbReference type="Pfam" id="PF08879">
    <property type="entry name" value="WRC"/>
    <property type="match status" value="1"/>
</dbReference>
<dbReference type="Proteomes" id="UP001054252">
    <property type="component" value="Unassembled WGS sequence"/>
</dbReference>
<feature type="compositionally biased region" description="Polar residues" evidence="6">
    <location>
        <begin position="258"/>
        <end position="269"/>
    </location>
</feature>
<dbReference type="PANTHER" id="PTHR31602">
    <property type="entry name" value="GROWTH-REGULATING FACTOR 5"/>
    <property type="match status" value="1"/>
</dbReference>
<evidence type="ECO:0000256" key="4">
    <source>
        <dbReference type="PROSITE-ProRule" id="PRU01002"/>
    </source>
</evidence>
<comment type="caution">
    <text evidence="9">The sequence shown here is derived from an EMBL/GenBank/DDBJ whole genome shotgun (WGS) entry which is preliminary data.</text>
</comment>
<accession>A0AAV5KLY1</accession>
<gene>
    <name evidence="9" type="ORF">SLEP1_g34946</name>
</gene>
<keyword evidence="5" id="KW-0805">Transcription regulation</keyword>
<organism evidence="9 10">
    <name type="scientific">Rubroshorea leprosula</name>
    <dbReference type="NCBI Taxonomy" id="152421"/>
    <lineage>
        <taxon>Eukaryota</taxon>
        <taxon>Viridiplantae</taxon>
        <taxon>Streptophyta</taxon>
        <taxon>Embryophyta</taxon>
        <taxon>Tracheophyta</taxon>
        <taxon>Spermatophyta</taxon>
        <taxon>Magnoliopsida</taxon>
        <taxon>eudicotyledons</taxon>
        <taxon>Gunneridae</taxon>
        <taxon>Pentapetalae</taxon>
        <taxon>rosids</taxon>
        <taxon>malvids</taxon>
        <taxon>Malvales</taxon>
        <taxon>Dipterocarpaceae</taxon>
        <taxon>Rubroshorea</taxon>
    </lineage>
</organism>
<name>A0AAV5KLY1_9ROSI</name>
<dbReference type="SMART" id="SM00951">
    <property type="entry name" value="QLQ"/>
    <property type="match status" value="1"/>
</dbReference>
<feature type="region of interest" description="Disordered" evidence="6">
    <location>
        <begin position="1"/>
        <end position="38"/>
    </location>
</feature>
<dbReference type="PROSITE" id="PS51666">
    <property type="entry name" value="QLQ"/>
    <property type="match status" value="1"/>
</dbReference>
<proteinExistence type="inferred from homology"/>
<protein>
    <recommendedName>
        <fullName evidence="5">Growth-regulating factor</fullName>
    </recommendedName>
</protein>
<dbReference type="InterPro" id="IPR031137">
    <property type="entry name" value="GRF"/>
</dbReference>
<comment type="similarity">
    <text evidence="2 5">Belongs to the GRF family.</text>
</comment>
<keyword evidence="5" id="KW-0804">Transcription</keyword>
<dbReference type="Pfam" id="PF08880">
    <property type="entry name" value="QLQ"/>
    <property type="match status" value="1"/>
</dbReference>
<keyword evidence="3 4" id="KW-0539">Nucleus</keyword>
<feature type="compositionally biased region" description="Polar residues" evidence="6">
    <location>
        <begin position="530"/>
        <end position="539"/>
    </location>
</feature>
<dbReference type="GO" id="GO:0006355">
    <property type="term" value="P:regulation of DNA-templated transcription"/>
    <property type="evidence" value="ECO:0007669"/>
    <property type="project" value="InterPro"/>
</dbReference>
<evidence type="ECO:0000256" key="6">
    <source>
        <dbReference type="SAM" id="MobiDB-lite"/>
    </source>
</evidence>
<dbReference type="GO" id="GO:0005634">
    <property type="term" value="C:nucleus"/>
    <property type="evidence" value="ECO:0007669"/>
    <property type="project" value="UniProtKB-SubCell"/>
</dbReference>
<sequence>MMGLEDGFGVLDKATKQGSSSSSSEAGDLGGGKKLQSSKSLQQMMMTTMMGHHRDNLHRPFLDPPHDFGSGPSGYGDGPTTCTSSSSRPKISNIYDVVATSGSSAAASASVGATTFDISAANSEISHVTALKSPGGMAASLEFPFTSSQWKELQRQALIFKYMMASLPVPPDLLFPTIRNPSVAAASHCSLGSGLNLGFSSRGIGDLEPGRCRRTDGKKWRCSRDVAPGQKYCERHMHRGRPRSRKPVELPNKKSRQSHTQDLPSSPSTLVLPNSCITANASQSPLLGSISEPFHQIQTTEFPGELSQKSATFGSMVSIASYKEPSLDWIMDRESVSMASSHQQLQHLIQQTKIEQPNNFPLLNQTCSQEPLSLNSYVDFGKDQEINNCHLILNPAMVPMGGKPHGNPGRSFIDAWSSDGHNANPGTKTDEKLSLSPLSLSMGGSTIIDDEMVHIHMGLGVTDSDQNQESGAKPHLSNWLAPASWTAPTPGGPLAEVLRPSKVAHATTKTTETSSKPLSPTAKNDDPCSPSVNAMSSPSGVLHRTLASMSDSSGSTSPTLTSSRAKPEISFLWLSQGKSASSN</sequence>
<reference evidence="9 10" key="1">
    <citation type="journal article" date="2021" name="Commun. Biol.">
        <title>The genome of Shorea leprosula (Dipterocarpaceae) highlights the ecological relevance of drought in aseasonal tropical rainforests.</title>
        <authorList>
            <person name="Ng K.K.S."/>
            <person name="Kobayashi M.J."/>
            <person name="Fawcett J.A."/>
            <person name="Hatakeyama M."/>
            <person name="Paape T."/>
            <person name="Ng C.H."/>
            <person name="Ang C.C."/>
            <person name="Tnah L.H."/>
            <person name="Lee C.T."/>
            <person name="Nishiyama T."/>
            <person name="Sese J."/>
            <person name="O'Brien M.J."/>
            <person name="Copetti D."/>
            <person name="Mohd Noor M.I."/>
            <person name="Ong R.C."/>
            <person name="Putra M."/>
            <person name="Sireger I.Z."/>
            <person name="Indrioko S."/>
            <person name="Kosugi Y."/>
            <person name="Izuno A."/>
            <person name="Isagi Y."/>
            <person name="Lee S.L."/>
            <person name="Shimizu K.K."/>
        </authorList>
    </citation>
    <scope>NUCLEOTIDE SEQUENCE [LARGE SCALE GENOMIC DNA]</scope>
    <source>
        <strain evidence="9">214</strain>
    </source>
</reference>
<dbReference type="EMBL" id="BPVZ01000069">
    <property type="protein sequence ID" value="GKV25514.1"/>
    <property type="molecule type" value="Genomic_DNA"/>
</dbReference>
<dbReference type="InterPro" id="IPR014978">
    <property type="entry name" value="Gln-Leu-Gln_QLQ"/>
</dbReference>
<feature type="short sequence motif" description="Bipartite nuclear localization signal" evidence="4">
    <location>
        <begin position="211"/>
        <end position="221"/>
    </location>
</feature>
<feature type="compositionally biased region" description="Polar residues" evidence="6">
    <location>
        <begin position="507"/>
        <end position="522"/>
    </location>
</feature>
<evidence type="ECO:0000313" key="10">
    <source>
        <dbReference type="Proteomes" id="UP001054252"/>
    </source>
</evidence>
<feature type="region of interest" description="Disordered" evidence="6">
    <location>
        <begin position="62"/>
        <end position="87"/>
    </location>
</feature>
<feature type="region of interest" description="Disordered" evidence="6">
    <location>
        <begin position="233"/>
        <end position="269"/>
    </location>
</feature>
<evidence type="ECO:0000259" key="7">
    <source>
        <dbReference type="PROSITE" id="PS51666"/>
    </source>
</evidence>
<dbReference type="GO" id="GO:0006351">
    <property type="term" value="P:DNA-templated transcription"/>
    <property type="evidence" value="ECO:0007669"/>
    <property type="project" value="UniProtKB-UniRule"/>
</dbReference>
<dbReference type="AlphaFoldDB" id="A0AAV5KLY1"/>
<keyword evidence="5" id="KW-0010">Activator</keyword>
<evidence type="ECO:0000256" key="5">
    <source>
        <dbReference type="RuleBase" id="RU367127"/>
    </source>
</evidence>
<feature type="domain" description="QLQ" evidence="7">
    <location>
        <begin position="144"/>
        <end position="179"/>
    </location>
</feature>
<evidence type="ECO:0000313" key="9">
    <source>
        <dbReference type="EMBL" id="GKV25514.1"/>
    </source>
</evidence>
<evidence type="ECO:0000259" key="8">
    <source>
        <dbReference type="PROSITE" id="PS51667"/>
    </source>
</evidence>
<comment type="function">
    <text evidence="5">Transcription activator.</text>
</comment>
<dbReference type="GO" id="GO:0005524">
    <property type="term" value="F:ATP binding"/>
    <property type="evidence" value="ECO:0007669"/>
    <property type="project" value="UniProtKB-UniRule"/>
</dbReference>
<dbReference type="PROSITE" id="PS51667">
    <property type="entry name" value="WRC"/>
    <property type="match status" value="1"/>
</dbReference>
<comment type="subcellular location">
    <subcellularLocation>
        <location evidence="1 4 5">Nucleus</location>
    </subcellularLocation>
</comment>
<feature type="compositionally biased region" description="Low complexity" evidence="6">
    <location>
        <begin position="548"/>
        <end position="563"/>
    </location>
</feature>
<dbReference type="GO" id="GO:0099402">
    <property type="term" value="P:plant organ development"/>
    <property type="evidence" value="ECO:0007669"/>
    <property type="project" value="UniProtKB-ARBA"/>
</dbReference>
<evidence type="ECO:0000256" key="3">
    <source>
        <dbReference type="ARBA" id="ARBA00023242"/>
    </source>
</evidence>
<feature type="region of interest" description="Disordered" evidence="6">
    <location>
        <begin position="505"/>
        <end position="583"/>
    </location>
</feature>
<feature type="compositionally biased region" description="Basic residues" evidence="6">
    <location>
        <begin position="236"/>
        <end position="245"/>
    </location>
</feature>
<dbReference type="InterPro" id="IPR014977">
    <property type="entry name" value="WRC_dom"/>
</dbReference>
<dbReference type="PANTHER" id="PTHR31602:SF101">
    <property type="entry name" value="GROWTH-REGULATING FACTOR 7"/>
    <property type="match status" value="1"/>
</dbReference>
<feature type="domain" description="WRC" evidence="8">
    <location>
        <begin position="206"/>
        <end position="250"/>
    </location>
</feature>
<evidence type="ECO:0000256" key="2">
    <source>
        <dbReference type="ARBA" id="ARBA00008122"/>
    </source>
</evidence>
<comment type="domain">
    <text evidence="5">The QLQ domain and WRC domain may be involved in protein-protein interaction and DNA-binding, respectively.</text>
</comment>
<feature type="short sequence motif" description="Bipartite nuclear localization signal" evidence="4">
    <location>
        <begin position="239"/>
        <end position="246"/>
    </location>
</feature>
<evidence type="ECO:0000256" key="1">
    <source>
        <dbReference type="ARBA" id="ARBA00004123"/>
    </source>
</evidence>